<proteinExistence type="predicted"/>
<dbReference type="AlphaFoldDB" id="A0A645AGU1"/>
<evidence type="ECO:0000313" key="2">
    <source>
        <dbReference type="EMBL" id="MPM52237.1"/>
    </source>
</evidence>
<gene>
    <name evidence="2" type="ORF">SDC9_98994</name>
</gene>
<feature type="region of interest" description="Disordered" evidence="1">
    <location>
        <begin position="1"/>
        <end position="23"/>
    </location>
</feature>
<dbReference type="EMBL" id="VSSQ01013768">
    <property type="protein sequence ID" value="MPM52237.1"/>
    <property type="molecule type" value="Genomic_DNA"/>
</dbReference>
<evidence type="ECO:0000256" key="1">
    <source>
        <dbReference type="SAM" id="MobiDB-lite"/>
    </source>
</evidence>
<feature type="compositionally biased region" description="Pro residues" evidence="1">
    <location>
        <begin position="144"/>
        <end position="159"/>
    </location>
</feature>
<accession>A0A645AGU1</accession>
<name>A0A645AGU1_9ZZZZ</name>
<protein>
    <submittedName>
        <fullName evidence="2">Uncharacterized protein</fullName>
    </submittedName>
</protein>
<reference evidence="2" key="1">
    <citation type="submission" date="2019-08" db="EMBL/GenBank/DDBJ databases">
        <authorList>
            <person name="Kucharzyk K."/>
            <person name="Murdoch R.W."/>
            <person name="Higgins S."/>
            <person name="Loffler F."/>
        </authorList>
    </citation>
    <scope>NUCLEOTIDE SEQUENCE</scope>
</reference>
<sequence length="176" mass="18213">MHHPTHRRHVPVDVGVGGGVGGGPERARRAVVDLGPVEGADDHLLGPQVVVRHTGRFDHEQVGAGHPLGDVAGGPDDQAPAGQFGMQRGHPLAGLGDGAPEVVRQGFELHHGSLPESKVASRRSQVEGRRHGRRRRERTAVGPAPGPGGGPGSGAPPGPQDRASGGRQRAISCRTR</sequence>
<organism evidence="2">
    <name type="scientific">bioreactor metagenome</name>
    <dbReference type="NCBI Taxonomy" id="1076179"/>
    <lineage>
        <taxon>unclassified sequences</taxon>
        <taxon>metagenomes</taxon>
        <taxon>ecological metagenomes</taxon>
    </lineage>
</organism>
<feature type="region of interest" description="Disordered" evidence="1">
    <location>
        <begin position="61"/>
        <end position="176"/>
    </location>
</feature>
<comment type="caution">
    <text evidence="2">The sequence shown here is derived from an EMBL/GenBank/DDBJ whole genome shotgun (WGS) entry which is preliminary data.</text>
</comment>